<dbReference type="GO" id="GO:0019740">
    <property type="term" value="P:nitrogen utilization"/>
    <property type="evidence" value="ECO:0007669"/>
    <property type="project" value="TreeGrafter"/>
</dbReference>
<accession>A0A069AQ77</accession>
<organism evidence="5">
    <name type="scientific">Clostridioides difficile</name>
    <name type="common">Peptoclostridium difficile</name>
    <dbReference type="NCBI Taxonomy" id="1496"/>
    <lineage>
        <taxon>Bacteria</taxon>
        <taxon>Bacillati</taxon>
        <taxon>Bacillota</taxon>
        <taxon>Clostridia</taxon>
        <taxon>Peptostreptococcales</taxon>
        <taxon>Peptostreptococcaceae</taxon>
        <taxon>Clostridioides</taxon>
    </lineage>
</organism>
<dbReference type="PANTHER" id="PTHR43407:SF2">
    <property type="entry name" value="GLUTAMINE SYNTHETASE"/>
    <property type="match status" value="1"/>
</dbReference>
<evidence type="ECO:0000259" key="4">
    <source>
        <dbReference type="PROSITE" id="PS51986"/>
    </source>
</evidence>
<dbReference type="InterPro" id="IPR036651">
    <property type="entry name" value="Gln_synt_N_sf"/>
</dbReference>
<dbReference type="Pfam" id="PF03951">
    <property type="entry name" value="Gln-synt_N"/>
    <property type="match status" value="1"/>
</dbReference>
<name>A0A069AQ77_CLODI</name>
<dbReference type="EC" id="6.3.1.2" evidence="2"/>
<evidence type="ECO:0000313" key="5">
    <source>
        <dbReference type="EMBL" id="CDT00267.1"/>
    </source>
</evidence>
<dbReference type="AlphaFoldDB" id="A0A069AQ77"/>
<dbReference type="InterPro" id="IPR008147">
    <property type="entry name" value="Gln_synt_N"/>
</dbReference>
<evidence type="ECO:0000256" key="3">
    <source>
        <dbReference type="PROSITE-ProRule" id="PRU01330"/>
    </source>
</evidence>
<dbReference type="GO" id="GO:0016020">
    <property type="term" value="C:membrane"/>
    <property type="evidence" value="ECO:0007669"/>
    <property type="project" value="TreeGrafter"/>
</dbReference>
<dbReference type="PANTHER" id="PTHR43407">
    <property type="entry name" value="GLUTAMINE SYNTHETASE"/>
    <property type="match status" value="1"/>
</dbReference>
<dbReference type="PROSITE" id="PS51986">
    <property type="entry name" value="GS_BETA_GRASP"/>
    <property type="match status" value="1"/>
</dbReference>
<reference evidence="5" key="1">
    <citation type="submission" date="2014-07" db="EMBL/GenBank/DDBJ databases">
        <authorList>
            <person name="Monot Marc"/>
        </authorList>
    </citation>
    <scope>NUCLEOTIDE SEQUENCE</scope>
    <source>
        <strain evidence="5">7032989</strain>
    </source>
</reference>
<dbReference type="InterPro" id="IPR027302">
    <property type="entry name" value="Gln_synth_N_conserv_site"/>
</dbReference>
<gene>
    <name evidence="5" type="ORF">BN1095_2100002</name>
</gene>
<dbReference type="Gene3D" id="3.10.20.70">
    <property type="entry name" value="Glutamine synthetase, N-terminal domain"/>
    <property type="match status" value="1"/>
</dbReference>
<comment type="similarity">
    <text evidence="1 3">Belongs to the glutamine synthetase family.</text>
</comment>
<protein>
    <recommendedName>
        <fullName evidence="2">glutamine synthetase</fullName>
        <ecNumber evidence="2">6.3.1.2</ecNumber>
    </recommendedName>
</protein>
<dbReference type="GO" id="GO:0006542">
    <property type="term" value="P:glutamine biosynthetic process"/>
    <property type="evidence" value="ECO:0007669"/>
    <property type="project" value="InterPro"/>
</dbReference>
<evidence type="ECO:0000256" key="1">
    <source>
        <dbReference type="ARBA" id="ARBA00009897"/>
    </source>
</evidence>
<evidence type="ECO:0000256" key="2">
    <source>
        <dbReference type="ARBA" id="ARBA00012937"/>
    </source>
</evidence>
<feature type="domain" description="GS beta-grasp" evidence="4">
    <location>
        <begin position="5"/>
        <end position="82"/>
    </location>
</feature>
<proteinExistence type="inferred from homology"/>
<dbReference type="PROSITE" id="PS00180">
    <property type="entry name" value="GLNA_1"/>
    <property type="match status" value="1"/>
</dbReference>
<dbReference type="EMBL" id="LK932862">
    <property type="protein sequence ID" value="CDT00267.1"/>
    <property type="molecule type" value="Genomic_DNA"/>
</dbReference>
<sequence>MIEESEARFVDLRFTDTKGKQHHFTVPARIVLEDPEEWFENGQAFDGSSIGGWKGIQASDMQLRPDASTAFVDPFMMMRLLC</sequence>
<dbReference type="SUPFAM" id="SSF54368">
    <property type="entry name" value="Glutamine synthetase, N-terminal domain"/>
    <property type="match status" value="1"/>
</dbReference>
<dbReference type="GO" id="GO:0004356">
    <property type="term" value="F:glutamine synthetase activity"/>
    <property type="evidence" value="ECO:0007669"/>
    <property type="project" value="UniProtKB-EC"/>
</dbReference>
<dbReference type="GO" id="GO:0005737">
    <property type="term" value="C:cytoplasm"/>
    <property type="evidence" value="ECO:0007669"/>
    <property type="project" value="TreeGrafter"/>
</dbReference>